<dbReference type="Proteomes" id="UP000330807">
    <property type="component" value="Unassembled WGS sequence"/>
</dbReference>
<evidence type="ECO:0000256" key="2">
    <source>
        <dbReference type="SAM" id="Phobius"/>
    </source>
</evidence>
<dbReference type="Proteomes" id="UP000481598">
    <property type="component" value="Unassembled WGS sequence"/>
</dbReference>
<dbReference type="Pfam" id="PF00498">
    <property type="entry name" value="FHA"/>
    <property type="match status" value="1"/>
</dbReference>
<dbReference type="EMBL" id="WWTB01000015">
    <property type="protein sequence ID" value="MZJ86240.1"/>
    <property type="molecule type" value="Genomic_DNA"/>
</dbReference>
<dbReference type="Proteomes" id="UP001212741">
    <property type="component" value="Unassembled WGS sequence"/>
</dbReference>
<evidence type="ECO:0000256" key="1">
    <source>
        <dbReference type="ARBA" id="ARBA00022553"/>
    </source>
</evidence>
<feature type="domain" description="FHA" evidence="3">
    <location>
        <begin position="65"/>
        <end position="114"/>
    </location>
</feature>
<sequence length="138" mass="15048">MNIDIVLFAGRIVLVALLYIFLFAVMKTGVGLVRGQRRDSAIWTIDVDKGPRGIRGIHVDMLGPVIVGRSPSSDICINEPFVSASHARFSLQGPALIIEDLNSLNGTLVNGRQLVEPATLREGDEVQIGDVVMKVNRR</sequence>
<dbReference type="Proteomes" id="UP000361836">
    <property type="component" value="Unassembled WGS sequence"/>
</dbReference>
<dbReference type="Proteomes" id="UP000368032">
    <property type="component" value="Unassembled WGS sequence"/>
</dbReference>
<keyword evidence="1" id="KW-0597">Phosphoprotein</keyword>
<dbReference type="STRING" id="74426.ERS852399_00940"/>
<evidence type="ECO:0000313" key="15">
    <source>
        <dbReference type="Proteomes" id="UP000361836"/>
    </source>
</evidence>
<dbReference type="EMBL" id="CABWIE010000019">
    <property type="protein sequence ID" value="VWL95642.1"/>
    <property type="molecule type" value="Genomic_DNA"/>
</dbReference>
<dbReference type="AlphaFoldDB" id="A0A173XEP5"/>
<dbReference type="EMBL" id="CYYP01000002">
    <property type="protein sequence ID" value="CUN49476.1"/>
    <property type="molecule type" value="Genomic_DNA"/>
</dbReference>
<reference evidence="4 13" key="2">
    <citation type="submission" date="2017-10" db="EMBL/GenBank/DDBJ databases">
        <title>Complete genome sequence of Collinsella aerofaciens isolated from the gut of a healthy adult Indian.</title>
        <authorList>
            <person name="Bag S."/>
            <person name="Ghosh T.S."/>
            <person name="Das B."/>
        </authorList>
    </citation>
    <scope>NUCLEOTIDE SEQUENCE [LARGE SCALE GENOMIC DNA]</scope>
    <source>
        <strain evidence="13">indica</strain>
        <strain evidence="4">Indica</strain>
    </source>
</reference>
<organism evidence="5 12">
    <name type="scientific">Collinsella aerofaciens</name>
    <dbReference type="NCBI Taxonomy" id="74426"/>
    <lineage>
        <taxon>Bacteria</taxon>
        <taxon>Bacillati</taxon>
        <taxon>Actinomycetota</taxon>
        <taxon>Coriobacteriia</taxon>
        <taxon>Coriobacteriales</taxon>
        <taxon>Coriobacteriaceae</taxon>
        <taxon>Collinsella</taxon>
    </lineage>
</organism>
<dbReference type="InterPro" id="IPR050923">
    <property type="entry name" value="Cell_Proc_Reg/RNA_Proc"/>
</dbReference>
<dbReference type="InterPro" id="IPR000253">
    <property type="entry name" value="FHA_dom"/>
</dbReference>
<dbReference type="InterPro" id="IPR008984">
    <property type="entry name" value="SMAD_FHA_dom_sf"/>
</dbReference>
<evidence type="ECO:0000313" key="12">
    <source>
        <dbReference type="Proteomes" id="UP000095468"/>
    </source>
</evidence>
<dbReference type="PANTHER" id="PTHR23308">
    <property type="entry name" value="NUCLEAR INHIBITOR OF PROTEIN PHOSPHATASE-1"/>
    <property type="match status" value="1"/>
</dbReference>
<dbReference type="EMBL" id="CP024160">
    <property type="protein sequence ID" value="ATP54577.1"/>
    <property type="molecule type" value="Genomic_DNA"/>
</dbReference>
<evidence type="ECO:0000259" key="3">
    <source>
        <dbReference type="PROSITE" id="PS50006"/>
    </source>
</evidence>
<proteinExistence type="predicted"/>
<evidence type="ECO:0000313" key="9">
    <source>
        <dbReference type="EMBL" id="VWL94628.1"/>
    </source>
</evidence>
<dbReference type="CDD" id="cd00060">
    <property type="entry name" value="FHA"/>
    <property type="match status" value="1"/>
</dbReference>
<dbReference type="PaxDb" id="74426-ERS852399_00940"/>
<dbReference type="SMART" id="SM00240">
    <property type="entry name" value="FHA"/>
    <property type="match status" value="1"/>
</dbReference>
<dbReference type="SUPFAM" id="SSF49879">
    <property type="entry name" value="SMAD/FHA domain"/>
    <property type="match status" value="1"/>
</dbReference>
<evidence type="ECO:0000313" key="17">
    <source>
        <dbReference type="Proteomes" id="UP000481598"/>
    </source>
</evidence>
<keyword evidence="2" id="KW-0812">Transmembrane</keyword>
<dbReference type="GeneID" id="92850520"/>
<name>A0A173XEP5_9ACTN</name>
<keyword evidence="2" id="KW-1133">Transmembrane helix</keyword>
<evidence type="ECO:0000313" key="11">
    <source>
        <dbReference type="EMBL" id="VWL96260.1"/>
    </source>
</evidence>
<accession>A0A173XEP5</accession>
<dbReference type="Proteomes" id="UP000095468">
    <property type="component" value="Unassembled WGS sequence"/>
</dbReference>
<dbReference type="Gene3D" id="2.60.200.20">
    <property type="match status" value="1"/>
</dbReference>
<evidence type="ECO:0000313" key="8">
    <source>
        <dbReference type="EMBL" id="MZJ86240.1"/>
    </source>
</evidence>
<reference evidence="5 12" key="1">
    <citation type="submission" date="2015-09" db="EMBL/GenBank/DDBJ databases">
        <authorList>
            <consortium name="Pathogen Informatics"/>
        </authorList>
    </citation>
    <scope>NUCLEOTIDE SEQUENCE [LARGE SCALE GENOMIC DNA]</scope>
    <source>
        <strain evidence="5 12">2789STDY5608823</strain>
    </source>
</reference>
<dbReference type="Proteomes" id="UP000469380">
    <property type="component" value="Unassembled WGS sequence"/>
</dbReference>
<gene>
    <name evidence="9" type="primary">garA_2</name>
    <name evidence="10" type="synonym">garA_1</name>
    <name evidence="9" type="ORF">CKJAJONC_01668</name>
    <name evidence="4" type="ORF">CSV91_08580</name>
    <name evidence="5" type="ORF">ERS852381_00283</name>
    <name evidence="7" type="ORF">GT464_03325</name>
    <name evidence="8" type="ORF">GT635_07215</name>
    <name evidence="10" type="ORF">KCJAJFAP_00238</name>
    <name evidence="11" type="ORF">LMKDKBCB_00006</name>
    <name evidence="6" type="ORF">PMW86_03260</name>
</gene>
<keyword evidence="2" id="KW-0472">Membrane</keyword>
<dbReference type="Proteomes" id="UP000225608">
    <property type="component" value="Chromosome"/>
</dbReference>
<dbReference type="OrthoDB" id="151099at2"/>
<dbReference type="EMBL" id="CABWIH010000038">
    <property type="protein sequence ID" value="VWL96260.1"/>
    <property type="molecule type" value="Genomic_DNA"/>
</dbReference>
<dbReference type="EMBL" id="JAQLEC010000007">
    <property type="protein sequence ID" value="MDB1838611.1"/>
    <property type="molecule type" value="Genomic_DNA"/>
</dbReference>
<protein>
    <submittedName>
        <fullName evidence="4">FHA domain-containing protein</fullName>
    </submittedName>
    <submittedName>
        <fullName evidence="9">Glycogen accumulation regulator GarA</fullName>
    </submittedName>
    <submittedName>
        <fullName evidence="5">Uncharacterized conserved protein, contains FHA domain</fullName>
    </submittedName>
</protein>
<dbReference type="EMBL" id="CABWIF010000013">
    <property type="protein sequence ID" value="VWL94628.1"/>
    <property type="molecule type" value="Genomic_DNA"/>
</dbReference>
<evidence type="ECO:0000313" key="7">
    <source>
        <dbReference type="EMBL" id="MZJ38988.1"/>
    </source>
</evidence>
<reference evidence="16 17" key="3">
    <citation type="journal article" date="2019" name="Nat. Med.">
        <title>A library of human gut bacterial isolates paired with longitudinal multiomics data enables mechanistic microbiome research.</title>
        <authorList>
            <person name="Poyet M."/>
            <person name="Groussin M."/>
            <person name="Gibbons S.M."/>
            <person name="Avila-Pacheco J."/>
            <person name="Jiang X."/>
            <person name="Kearney S.M."/>
            <person name="Perrotta A.R."/>
            <person name="Berdy B."/>
            <person name="Zhao S."/>
            <person name="Lieberman T.D."/>
            <person name="Swanson P.K."/>
            <person name="Smith M."/>
            <person name="Roesemann S."/>
            <person name="Alexander J.E."/>
            <person name="Rich S.A."/>
            <person name="Livny J."/>
            <person name="Vlamakis H."/>
            <person name="Clish C."/>
            <person name="Bullock K."/>
            <person name="Deik A."/>
            <person name="Scott J."/>
            <person name="Pierce K.A."/>
            <person name="Xavier R.J."/>
            <person name="Alm E.J."/>
        </authorList>
    </citation>
    <scope>NUCLEOTIDE SEQUENCE [LARGE SCALE GENOMIC DNA]</scope>
    <source>
        <strain evidence="8 17">BIOML-A10</strain>
        <strain evidence="7 16">BIOML-A20</strain>
    </source>
</reference>
<evidence type="ECO:0000313" key="16">
    <source>
        <dbReference type="Proteomes" id="UP000469380"/>
    </source>
</evidence>
<dbReference type="PROSITE" id="PS50006">
    <property type="entry name" value="FHA_DOMAIN"/>
    <property type="match status" value="1"/>
</dbReference>
<evidence type="ECO:0000313" key="10">
    <source>
        <dbReference type="EMBL" id="VWL95642.1"/>
    </source>
</evidence>
<dbReference type="EMBL" id="WWSR01000004">
    <property type="protein sequence ID" value="MZJ38988.1"/>
    <property type="molecule type" value="Genomic_DNA"/>
</dbReference>
<dbReference type="KEGG" id="caer:CSV91_08580"/>
<reference evidence="14 15" key="4">
    <citation type="submission" date="2019-10" db="EMBL/GenBank/DDBJ databases">
        <authorList>
            <person name="Wolf R A."/>
        </authorList>
    </citation>
    <scope>NUCLEOTIDE SEQUENCE [LARGE SCALE GENOMIC DNA]</scope>
    <source>
        <strain evidence="11">Collinsella_aerofaciens_AK_138A</strain>
        <strain evidence="9">Collinsella_aerofaciens_DSM_13712</strain>
        <strain evidence="10">Collinsella_aerofaciens_MC2</strain>
    </source>
</reference>
<evidence type="ECO:0000313" key="13">
    <source>
        <dbReference type="Proteomes" id="UP000225608"/>
    </source>
</evidence>
<evidence type="ECO:0000313" key="5">
    <source>
        <dbReference type="EMBL" id="CUN49476.1"/>
    </source>
</evidence>
<keyword evidence="15" id="KW-1185">Reference proteome</keyword>
<evidence type="ECO:0000313" key="4">
    <source>
        <dbReference type="EMBL" id="ATP54577.1"/>
    </source>
</evidence>
<reference evidence="6" key="5">
    <citation type="submission" date="2023-01" db="EMBL/GenBank/DDBJ databases">
        <title>Human gut microbiome strain richness.</title>
        <authorList>
            <person name="Chen-Liaw A."/>
        </authorList>
    </citation>
    <scope>NUCLEOTIDE SEQUENCE</scope>
    <source>
        <strain evidence="6">D54st1_D6_D54t1_190329</strain>
    </source>
</reference>
<evidence type="ECO:0000313" key="6">
    <source>
        <dbReference type="EMBL" id="MDB1838611.1"/>
    </source>
</evidence>
<feature type="transmembrane region" description="Helical" evidence="2">
    <location>
        <begin position="6"/>
        <end position="26"/>
    </location>
</feature>
<evidence type="ECO:0000313" key="14">
    <source>
        <dbReference type="Proteomes" id="UP000330807"/>
    </source>
</evidence>
<dbReference type="RefSeq" id="WP_006235180.1">
    <property type="nucleotide sequence ID" value="NZ_CAAKNU010000062.1"/>
</dbReference>